<feature type="region of interest" description="Disordered" evidence="1">
    <location>
        <begin position="306"/>
        <end position="429"/>
    </location>
</feature>
<feature type="chain" id="PRO_5042149974" evidence="2">
    <location>
        <begin position="20"/>
        <end position="429"/>
    </location>
</feature>
<evidence type="ECO:0000256" key="1">
    <source>
        <dbReference type="SAM" id="MobiDB-lite"/>
    </source>
</evidence>
<sequence length="429" mass="43012">MRYSSTLIAALAVPLLASARPIRRAASAADALVFQFANVLEQLETEFYAQGIAKFKDSDFQAAGFSSSLIASQTLTTIQGDEATHTTVIQQALQDNGATPLKCNFKFDSALTDVPTMAATARVVELVGVAAYLGGATLLDDPVLLDAAASILTVEARHQTLLNILAGQSSIPAAFDIALTPQEVLSIAGGFVDGPCDLGLTATNPLTITNSGSPQAGDLLQFKATNITGTDGLFCNMIVGGAPFAINLPLDQCNIPPGINGPVAVWVTSDSNPLINNVIDRDTTKQVAGPALLFVDSQPEMLGQLVRTSGTNGGASSTTTSTISPEEASSIIAGAATQTADSSSSTNGSSSDGGANGAAAPPASTPLPAGFTGKSPDGKVTVNGLQQVPRPAASASASGTDGGSSASATDSASASSTDSAAASASSISF</sequence>
<name>A0AAD7ATJ8_9AGAR</name>
<evidence type="ECO:0000313" key="3">
    <source>
        <dbReference type="EMBL" id="KAJ7367813.1"/>
    </source>
</evidence>
<organism evidence="3 4">
    <name type="scientific">Mycena albidolilacea</name>
    <dbReference type="NCBI Taxonomy" id="1033008"/>
    <lineage>
        <taxon>Eukaryota</taxon>
        <taxon>Fungi</taxon>
        <taxon>Dikarya</taxon>
        <taxon>Basidiomycota</taxon>
        <taxon>Agaricomycotina</taxon>
        <taxon>Agaricomycetes</taxon>
        <taxon>Agaricomycetidae</taxon>
        <taxon>Agaricales</taxon>
        <taxon>Marasmiineae</taxon>
        <taxon>Mycenaceae</taxon>
        <taxon>Mycena</taxon>
    </lineage>
</organism>
<gene>
    <name evidence="3" type="ORF">DFH08DRAFT_946795</name>
</gene>
<dbReference type="Pfam" id="PF13668">
    <property type="entry name" value="Ferritin_2"/>
    <property type="match status" value="1"/>
</dbReference>
<evidence type="ECO:0000256" key="2">
    <source>
        <dbReference type="SAM" id="SignalP"/>
    </source>
</evidence>
<dbReference type="AlphaFoldDB" id="A0AAD7ATJ8"/>
<dbReference type="InterPro" id="IPR009078">
    <property type="entry name" value="Ferritin-like_SF"/>
</dbReference>
<dbReference type="CDD" id="cd00657">
    <property type="entry name" value="Ferritin_like"/>
    <property type="match status" value="1"/>
</dbReference>
<evidence type="ECO:0000313" key="4">
    <source>
        <dbReference type="Proteomes" id="UP001218218"/>
    </source>
</evidence>
<dbReference type="SUPFAM" id="SSF47240">
    <property type="entry name" value="Ferritin-like"/>
    <property type="match status" value="1"/>
</dbReference>
<reference evidence="3" key="1">
    <citation type="submission" date="2023-03" db="EMBL/GenBank/DDBJ databases">
        <title>Massive genome expansion in bonnet fungi (Mycena s.s.) driven by repeated elements and novel gene families across ecological guilds.</title>
        <authorList>
            <consortium name="Lawrence Berkeley National Laboratory"/>
            <person name="Harder C.B."/>
            <person name="Miyauchi S."/>
            <person name="Viragh M."/>
            <person name="Kuo A."/>
            <person name="Thoen E."/>
            <person name="Andreopoulos B."/>
            <person name="Lu D."/>
            <person name="Skrede I."/>
            <person name="Drula E."/>
            <person name="Henrissat B."/>
            <person name="Morin E."/>
            <person name="Kohler A."/>
            <person name="Barry K."/>
            <person name="LaButti K."/>
            <person name="Morin E."/>
            <person name="Salamov A."/>
            <person name="Lipzen A."/>
            <person name="Mereny Z."/>
            <person name="Hegedus B."/>
            <person name="Baldrian P."/>
            <person name="Stursova M."/>
            <person name="Weitz H."/>
            <person name="Taylor A."/>
            <person name="Grigoriev I.V."/>
            <person name="Nagy L.G."/>
            <person name="Martin F."/>
            <person name="Kauserud H."/>
        </authorList>
    </citation>
    <scope>NUCLEOTIDE SEQUENCE</scope>
    <source>
        <strain evidence="3">CBHHK002</strain>
    </source>
</reference>
<feature type="compositionally biased region" description="Low complexity" evidence="1">
    <location>
        <begin position="392"/>
        <end position="429"/>
    </location>
</feature>
<protein>
    <submittedName>
        <fullName evidence="3">Ferritin-like domain-containing protein</fullName>
    </submittedName>
</protein>
<feature type="compositionally biased region" description="Low complexity" evidence="1">
    <location>
        <begin position="308"/>
        <end position="369"/>
    </location>
</feature>
<proteinExistence type="predicted"/>
<dbReference type="EMBL" id="JARIHO010000001">
    <property type="protein sequence ID" value="KAJ7367813.1"/>
    <property type="molecule type" value="Genomic_DNA"/>
</dbReference>
<accession>A0AAD7ATJ8</accession>
<feature type="signal peptide" evidence="2">
    <location>
        <begin position="1"/>
        <end position="19"/>
    </location>
</feature>
<dbReference type="Proteomes" id="UP001218218">
    <property type="component" value="Unassembled WGS sequence"/>
</dbReference>
<comment type="caution">
    <text evidence="3">The sequence shown here is derived from an EMBL/GenBank/DDBJ whole genome shotgun (WGS) entry which is preliminary data.</text>
</comment>
<keyword evidence="4" id="KW-1185">Reference proteome</keyword>
<keyword evidence="2" id="KW-0732">Signal</keyword>